<evidence type="ECO:0000256" key="1">
    <source>
        <dbReference type="ARBA" id="ARBA00022475"/>
    </source>
</evidence>
<dbReference type="EMBL" id="QXFK01000018">
    <property type="protein sequence ID" value="RIV77085.1"/>
    <property type="molecule type" value="Genomic_DNA"/>
</dbReference>
<dbReference type="Proteomes" id="UP000285092">
    <property type="component" value="Unassembled WGS sequence"/>
</dbReference>
<evidence type="ECO:0000256" key="3">
    <source>
        <dbReference type="ARBA" id="ARBA00022989"/>
    </source>
</evidence>
<proteinExistence type="predicted"/>
<feature type="compositionally biased region" description="Basic and acidic residues" evidence="5">
    <location>
        <begin position="1"/>
        <end position="13"/>
    </location>
</feature>
<accession>A0A418NGA3</accession>
<keyword evidence="2" id="KW-0812">Transmembrane</keyword>
<evidence type="ECO:0000313" key="7">
    <source>
        <dbReference type="Proteomes" id="UP000285092"/>
    </source>
</evidence>
<dbReference type="AlphaFoldDB" id="A0A418NGA3"/>
<comment type="caution">
    <text evidence="6">The sequence shown here is derived from an EMBL/GenBank/DDBJ whole genome shotgun (WGS) entry which is preliminary data.</text>
</comment>
<feature type="region of interest" description="Disordered" evidence="5">
    <location>
        <begin position="1"/>
        <end position="23"/>
    </location>
</feature>
<dbReference type="NCBIfam" id="NF002099">
    <property type="entry name" value="PRK00944.1"/>
    <property type="match status" value="1"/>
</dbReference>
<keyword evidence="3" id="KW-1133">Transmembrane helix</keyword>
<organism evidence="6 7">
    <name type="scientific">Pelagerythrobacter aerophilus</name>
    <dbReference type="NCBI Taxonomy" id="2306995"/>
    <lineage>
        <taxon>Bacteria</taxon>
        <taxon>Pseudomonadati</taxon>
        <taxon>Pseudomonadota</taxon>
        <taxon>Alphaproteobacteria</taxon>
        <taxon>Sphingomonadales</taxon>
        <taxon>Erythrobacteraceae</taxon>
        <taxon>Pelagerythrobacter</taxon>
    </lineage>
</organism>
<name>A0A418NGA3_9SPHN</name>
<evidence type="ECO:0000313" key="6">
    <source>
        <dbReference type="EMBL" id="RIV77085.1"/>
    </source>
</evidence>
<sequence>MERQRDQSPREPAADDGNIHPAPAHALGLGRFRRAGNRRVRRRLCAPRAVAQGGHAAFAPSASQGGARNGGALLASAAILLAMDRPPICECGTVKLWHGVVQSSENSQHLTDWYSPSHFTHGLIMFFLAWLLWDKWRLFGGAPARWALPIAVVIEAAWEIMENTPMVIDRYREVTISWGYAGDSMINSLADIGWMIVGFLVAARIPWQASLAIALFFEAFTAWAIRDNLTLNVLMLFWPLEAVRQWQGMG</sequence>
<gene>
    <name evidence="6" type="ORF">D2V04_13330</name>
</gene>
<evidence type="ECO:0000256" key="4">
    <source>
        <dbReference type="ARBA" id="ARBA00023136"/>
    </source>
</evidence>
<keyword evidence="1" id="KW-1003">Cell membrane</keyword>
<keyword evidence="4" id="KW-0472">Membrane</keyword>
<keyword evidence="7" id="KW-1185">Reference proteome</keyword>
<dbReference type="InterPro" id="IPR019691">
    <property type="entry name" value="DUF2585"/>
</dbReference>
<evidence type="ECO:0000256" key="2">
    <source>
        <dbReference type="ARBA" id="ARBA00022692"/>
    </source>
</evidence>
<protein>
    <submittedName>
        <fullName evidence="6">DUF2585 domain-containing protein</fullName>
    </submittedName>
</protein>
<evidence type="ECO:0000256" key="5">
    <source>
        <dbReference type="SAM" id="MobiDB-lite"/>
    </source>
</evidence>
<dbReference type="OrthoDB" id="9811954at2"/>
<reference evidence="6 7" key="1">
    <citation type="submission" date="2018-08" db="EMBL/GenBank/DDBJ databases">
        <title>Altererythrobacter sp.Ery1 and Ery12, the genome sequencing of novel strains in genus Alterythrobacter.</title>
        <authorList>
            <person name="Cheng H."/>
            <person name="Wu Y.-H."/>
            <person name="Fang C."/>
            <person name="Xu X.-W."/>
        </authorList>
    </citation>
    <scope>NUCLEOTIDE SEQUENCE [LARGE SCALE GENOMIC DNA]</scope>
    <source>
        <strain evidence="6 7">Ery1</strain>
    </source>
</reference>
<dbReference type="Pfam" id="PF10755">
    <property type="entry name" value="DUF2585"/>
    <property type="match status" value="1"/>
</dbReference>
<dbReference type="GO" id="GO:0005886">
    <property type="term" value="C:plasma membrane"/>
    <property type="evidence" value="ECO:0007669"/>
    <property type="project" value="InterPro"/>
</dbReference>